<evidence type="ECO:0000259" key="7">
    <source>
        <dbReference type="SMART" id="SM00277"/>
    </source>
</evidence>
<evidence type="ECO:0000256" key="3">
    <source>
        <dbReference type="ARBA" id="ARBA00022807"/>
    </source>
</evidence>
<dbReference type="InterPro" id="IPR013201">
    <property type="entry name" value="Prot_inhib_I29"/>
</dbReference>
<dbReference type="InterPro" id="IPR025661">
    <property type="entry name" value="Pept_asp_AS"/>
</dbReference>
<dbReference type="Proteomes" id="UP001151287">
    <property type="component" value="Unassembled WGS sequence"/>
</dbReference>
<dbReference type="SUPFAM" id="SSF57277">
    <property type="entry name" value="Granulin repeat"/>
    <property type="match status" value="1"/>
</dbReference>
<evidence type="ECO:0008006" key="12">
    <source>
        <dbReference type="Google" id="ProtNLM"/>
    </source>
</evidence>
<keyword evidence="3" id="KW-0788">Thiol protease</keyword>
<feature type="domain" description="Peptidase C1A papain C-terminal" evidence="8">
    <location>
        <begin position="149"/>
        <end position="365"/>
    </location>
</feature>
<dbReference type="PRINTS" id="PR00705">
    <property type="entry name" value="PAPAIN"/>
</dbReference>
<keyword evidence="3" id="KW-0378">Hydrolase</keyword>
<evidence type="ECO:0000313" key="10">
    <source>
        <dbReference type="EMBL" id="KAJ1704478.1"/>
    </source>
</evidence>
<dbReference type="Pfam" id="PF08246">
    <property type="entry name" value="Inhibitor_I29"/>
    <property type="match status" value="1"/>
</dbReference>
<dbReference type="OrthoDB" id="10253408at2759"/>
<gene>
    <name evidence="10" type="ORF">LUZ63_004257</name>
</gene>
<dbReference type="SUPFAM" id="SSF54001">
    <property type="entry name" value="Cysteine proteinases"/>
    <property type="match status" value="1"/>
</dbReference>
<keyword evidence="2" id="KW-0732">Signal</keyword>
<keyword evidence="4" id="KW-1015">Disulfide bond</keyword>
<evidence type="ECO:0000256" key="6">
    <source>
        <dbReference type="SAM" id="MobiDB-lite"/>
    </source>
</evidence>
<dbReference type="InterPro" id="IPR037277">
    <property type="entry name" value="Granulin_sf"/>
</dbReference>
<comment type="caution">
    <text evidence="10">The sequence shown here is derived from an EMBL/GenBank/DDBJ whole genome shotgun (WGS) entry which is preliminary data.</text>
</comment>
<proteinExistence type="inferred from homology"/>
<dbReference type="Gene3D" id="2.10.25.160">
    <property type="entry name" value="Granulin"/>
    <property type="match status" value="1"/>
</dbReference>
<evidence type="ECO:0000259" key="8">
    <source>
        <dbReference type="SMART" id="SM00645"/>
    </source>
</evidence>
<dbReference type="PANTHER" id="PTHR12411">
    <property type="entry name" value="CYSTEINE PROTEASE FAMILY C1-RELATED"/>
    <property type="match status" value="1"/>
</dbReference>
<keyword evidence="11" id="KW-1185">Reference proteome</keyword>
<dbReference type="InterPro" id="IPR000169">
    <property type="entry name" value="Pept_cys_AS"/>
</dbReference>
<feature type="domain" description="Cathepsin propeptide inhibitor" evidence="9">
    <location>
        <begin position="61"/>
        <end position="119"/>
    </location>
</feature>
<comment type="similarity">
    <text evidence="1">Belongs to the peptidase C1 family.</text>
</comment>
<dbReference type="InterPro" id="IPR000668">
    <property type="entry name" value="Peptidase_C1A_C"/>
</dbReference>
<evidence type="ECO:0000313" key="11">
    <source>
        <dbReference type="Proteomes" id="UP001151287"/>
    </source>
</evidence>
<feature type="domain" description="Granulins" evidence="7">
    <location>
        <begin position="402"/>
        <end position="459"/>
    </location>
</feature>
<dbReference type="InterPro" id="IPR038765">
    <property type="entry name" value="Papain-like_cys_pep_sf"/>
</dbReference>
<evidence type="ECO:0000259" key="9">
    <source>
        <dbReference type="SMART" id="SM00848"/>
    </source>
</evidence>
<dbReference type="Pfam" id="PF00112">
    <property type="entry name" value="Peptidase_C1"/>
    <property type="match status" value="1"/>
</dbReference>
<reference evidence="10" key="1">
    <citation type="journal article" date="2022" name="Cell">
        <title>Repeat-based holocentromeres influence genome architecture and karyotype evolution.</title>
        <authorList>
            <person name="Hofstatter P.G."/>
            <person name="Thangavel G."/>
            <person name="Lux T."/>
            <person name="Neumann P."/>
            <person name="Vondrak T."/>
            <person name="Novak P."/>
            <person name="Zhang M."/>
            <person name="Costa L."/>
            <person name="Castellani M."/>
            <person name="Scott A."/>
            <person name="Toegelov H."/>
            <person name="Fuchs J."/>
            <person name="Mata-Sucre Y."/>
            <person name="Dias Y."/>
            <person name="Vanzela A.L.L."/>
            <person name="Huettel B."/>
            <person name="Almeida C.C.S."/>
            <person name="Simkova H."/>
            <person name="Souza G."/>
            <person name="Pedrosa-Harand A."/>
            <person name="Macas J."/>
            <person name="Mayer K.F.X."/>
            <person name="Houben A."/>
            <person name="Marques A."/>
        </authorList>
    </citation>
    <scope>NUCLEOTIDE SEQUENCE</scope>
    <source>
        <strain evidence="10">RhyBre1mFocal</strain>
    </source>
</reference>
<dbReference type="GO" id="GO:0008234">
    <property type="term" value="F:cysteine-type peptidase activity"/>
    <property type="evidence" value="ECO:0007669"/>
    <property type="project" value="UniProtKB-KW"/>
</dbReference>
<dbReference type="PROSITE" id="PS00640">
    <property type="entry name" value="THIOL_PROTEASE_ASN"/>
    <property type="match status" value="1"/>
</dbReference>
<dbReference type="PROSITE" id="PS00139">
    <property type="entry name" value="THIOL_PROTEASE_CYS"/>
    <property type="match status" value="1"/>
</dbReference>
<keyword evidence="5" id="KW-0325">Glycoprotein</keyword>
<accession>A0A9Q0D2R3</accession>
<dbReference type="SMART" id="SM00848">
    <property type="entry name" value="Inhibitor_I29"/>
    <property type="match status" value="1"/>
</dbReference>
<name>A0A9Q0D2R3_9POAL</name>
<dbReference type="AlphaFoldDB" id="A0A9Q0D2R3"/>
<dbReference type="EMBL" id="JAMQYH010000001">
    <property type="protein sequence ID" value="KAJ1704478.1"/>
    <property type="molecule type" value="Genomic_DNA"/>
</dbReference>
<dbReference type="SMART" id="SM00277">
    <property type="entry name" value="GRAN"/>
    <property type="match status" value="1"/>
</dbReference>
<dbReference type="InterPro" id="IPR039417">
    <property type="entry name" value="Peptidase_C1A_papain-like"/>
</dbReference>
<organism evidence="10 11">
    <name type="scientific">Rhynchospora breviuscula</name>
    <dbReference type="NCBI Taxonomy" id="2022672"/>
    <lineage>
        <taxon>Eukaryota</taxon>
        <taxon>Viridiplantae</taxon>
        <taxon>Streptophyta</taxon>
        <taxon>Embryophyta</taxon>
        <taxon>Tracheophyta</taxon>
        <taxon>Spermatophyta</taxon>
        <taxon>Magnoliopsida</taxon>
        <taxon>Liliopsida</taxon>
        <taxon>Poales</taxon>
        <taxon>Cyperaceae</taxon>
        <taxon>Cyperoideae</taxon>
        <taxon>Rhynchosporeae</taxon>
        <taxon>Rhynchospora</taxon>
    </lineage>
</organism>
<feature type="region of interest" description="Disordered" evidence="6">
    <location>
        <begin position="372"/>
        <end position="395"/>
    </location>
</feature>
<dbReference type="CDD" id="cd02248">
    <property type="entry name" value="Peptidase_C1A"/>
    <property type="match status" value="1"/>
</dbReference>
<sequence>MKFFELLFHKMLLKRTKIHATILLLWPSVTMMLVSPAPTDFSITGSNPSPNLANHDLIQIFEQWIEIHERIYIQPADKEKALENFARNLDFVNQKNEMREKGGHLVGLNKFADLSNDEFKAKYLRKINVKRANRKAELDEKRKYESCEAPWSLDWRKRGAVTGVKDQGNCGSCWAFSSTGAMEGINAIATGELISLSEQELVDCDTTNDGCDGGYMDYAFEWVVSNGGIDTETNYPYTGTDGACNIQKEEIKVVTIDGYEDVAENDEALLCAVVKQPISVGIDASSLDFQLYTGGIYDGDCSSNPDDIDHAVLIVGYGSENGVPYWIVKNSWGTSWGMQGYIYIKRNLNLPYGTCAINAMASYPTKDLPTPSPFPSPAVPTPPPPPSPLQPPPPPGPSPVICGDMSYCQFGETCCCLYQFGDFCFLYGCCAYQNAVCCEGSIYCCPQDYPICDLNDGVCLQNARDIIGVEAKRKRLASHKFPWERTGEDSKNNRKSPLWKRQGVQVM</sequence>
<dbReference type="GO" id="GO:0006508">
    <property type="term" value="P:proteolysis"/>
    <property type="evidence" value="ECO:0007669"/>
    <property type="project" value="InterPro"/>
</dbReference>
<evidence type="ECO:0000256" key="1">
    <source>
        <dbReference type="ARBA" id="ARBA00008455"/>
    </source>
</evidence>
<dbReference type="SMART" id="SM00645">
    <property type="entry name" value="Pept_C1"/>
    <property type="match status" value="1"/>
</dbReference>
<dbReference type="InterPro" id="IPR000118">
    <property type="entry name" value="Granulin"/>
</dbReference>
<evidence type="ECO:0000256" key="4">
    <source>
        <dbReference type="ARBA" id="ARBA00023157"/>
    </source>
</evidence>
<dbReference type="PROSITE" id="PS00639">
    <property type="entry name" value="THIOL_PROTEASE_HIS"/>
    <property type="match status" value="1"/>
</dbReference>
<evidence type="ECO:0000256" key="5">
    <source>
        <dbReference type="ARBA" id="ARBA00023180"/>
    </source>
</evidence>
<dbReference type="Pfam" id="PF00396">
    <property type="entry name" value="Granulin"/>
    <property type="match status" value="1"/>
</dbReference>
<dbReference type="Gene3D" id="3.90.70.10">
    <property type="entry name" value="Cysteine proteinases"/>
    <property type="match status" value="1"/>
</dbReference>
<protein>
    <recommendedName>
        <fullName evidence="12">Low-temperature-induced cysteine proteinase-like</fullName>
    </recommendedName>
</protein>
<dbReference type="InterPro" id="IPR025660">
    <property type="entry name" value="Pept_his_AS"/>
</dbReference>
<evidence type="ECO:0000256" key="2">
    <source>
        <dbReference type="ARBA" id="ARBA00022729"/>
    </source>
</evidence>
<keyword evidence="3" id="KW-0645">Protease</keyword>
<dbReference type="InterPro" id="IPR013128">
    <property type="entry name" value="Peptidase_C1A"/>
</dbReference>
<dbReference type="FunFam" id="3.90.70.10:FF:000177">
    <property type="entry name" value="Cysteine proteinase RD21A"/>
    <property type="match status" value="1"/>
</dbReference>